<sequence>MKTAATAAPRVMTFIHTNEEEHYAGKRIHFQFEKKEAFRFNGLARNDGSAVGLRFAKRRDY</sequence>
<organism evidence="1 2">
    <name type="scientific">Saccharibacillus kuerlensis</name>
    <dbReference type="NCBI Taxonomy" id="459527"/>
    <lineage>
        <taxon>Bacteria</taxon>
        <taxon>Bacillati</taxon>
        <taxon>Bacillota</taxon>
        <taxon>Bacilli</taxon>
        <taxon>Bacillales</taxon>
        <taxon>Paenibacillaceae</taxon>
        <taxon>Saccharibacillus</taxon>
    </lineage>
</organism>
<protein>
    <submittedName>
        <fullName evidence="1">Uncharacterized protein</fullName>
    </submittedName>
</protein>
<proteinExistence type="predicted"/>
<gene>
    <name evidence="1" type="ORF">GCM10010969_35090</name>
</gene>
<reference evidence="2" key="1">
    <citation type="journal article" date="2019" name="Int. J. Syst. Evol. Microbiol.">
        <title>The Global Catalogue of Microorganisms (GCM) 10K type strain sequencing project: providing services to taxonomists for standard genome sequencing and annotation.</title>
        <authorList>
            <consortium name="The Broad Institute Genomics Platform"/>
            <consortium name="The Broad Institute Genome Sequencing Center for Infectious Disease"/>
            <person name="Wu L."/>
            <person name="Ma J."/>
        </authorList>
    </citation>
    <scope>NUCLEOTIDE SEQUENCE [LARGE SCALE GENOMIC DNA]</scope>
    <source>
        <strain evidence="2">CGMCC 1.6964</strain>
    </source>
</reference>
<comment type="caution">
    <text evidence="1">The sequence shown here is derived from an EMBL/GenBank/DDBJ whole genome shotgun (WGS) entry which is preliminary data.</text>
</comment>
<dbReference type="Proteomes" id="UP000606653">
    <property type="component" value="Unassembled WGS sequence"/>
</dbReference>
<accession>A0ABQ2L8T9</accession>
<name>A0ABQ2L8T9_9BACL</name>
<keyword evidence="2" id="KW-1185">Reference proteome</keyword>
<dbReference type="EMBL" id="BMLN01000013">
    <property type="protein sequence ID" value="GGO06987.1"/>
    <property type="molecule type" value="Genomic_DNA"/>
</dbReference>
<evidence type="ECO:0000313" key="1">
    <source>
        <dbReference type="EMBL" id="GGO06987.1"/>
    </source>
</evidence>
<evidence type="ECO:0000313" key="2">
    <source>
        <dbReference type="Proteomes" id="UP000606653"/>
    </source>
</evidence>